<reference evidence="2 3" key="1">
    <citation type="journal article" date="2013" name="Nature">
        <title>Insights into bilaterian evolution from three spiralian genomes.</title>
        <authorList>
            <person name="Simakov O."/>
            <person name="Marletaz F."/>
            <person name="Cho S.J."/>
            <person name="Edsinger-Gonzales E."/>
            <person name="Havlak P."/>
            <person name="Hellsten U."/>
            <person name="Kuo D.H."/>
            <person name="Larsson T."/>
            <person name="Lv J."/>
            <person name="Arendt D."/>
            <person name="Savage R."/>
            <person name="Osoegawa K."/>
            <person name="de Jong P."/>
            <person name="Grimwood J."/>
            <person name="Chapman J.A."/>
            <person name="Shapiro H."/>
            <person name="Aerts A."/>
            <person name="Otillar R.P."/>
            <person name="Terry A.Y."/>
            <person name="Boore J.L."/>
            <person name="Grigoriev I.V."/>
            <person name="Lindberg D.R."/>
            <person name="Seaver E.C."/>
            <person name="Weisblat D.A."/>
            <person name="Putnam N.H."/>
            <person name="Rokhsar D.S."/>
        </authorList>
    </citation>
    <scope>NUCLEOTIDE SEQUENCE [LARGE SCALE GENOMIC DNA]</scope>
</reference>
<dbReference type="HOGENOM" id="CLU_2136292_0_0_1"/>
<dbReference type="EMBL" id="KB202619">
    <property type="protein sequence ID" value="ESO89282.1"/>
    <property type="molecule type" value="Genomic_DNA"/>
</dbReference>
<evidence type="ECO:0000313" key="2">
    <source>
        <dbReference type="EMBL" id="ESO89282.1"/>
    </source>
</evidence>
<dbReference type="Proteomes" id="UP000030746">
    <property type="component" value="Unassembled WGS sequence"/>
</dbReference>
<dbReference type="AlphaFoldDB" id="V3ZXY8"/>
<dbReference type="KEGG" id="lgi:LOTGIDRAFT_154378"/>
<name>V3ZXY8_LOTGI</name>
<organism evidence="2 3">
    <name type="scientific">Lottia gigantea</name>
    <name type="common">Giant owl limpet</name>
    <dbReference type="NCBI Taxonomy" id="225164"/>
    <lineage>
        <taxon>Eukaryota</taxon>
        <taxon>Metazoa</taxon>
        <taxon>Spiralia</taxon>
        <taxon>Lophotrochozoa</taxon>
        <taxon>Mollusca</taxon>
        <taxon>Gastropoda</taxon>
        <taxon>Patellogastropoda</taxon>
        <taxon>Lottioidea</taxon>
        <taxon>Lottiidae</taxon>
        <taxon>Lottia</taxon>
    </lineage>
</organism>
<evidence type="ECO:0000256" key="1">
    <source>
        <dbReference type="SAM" id="MobiDB-lite"/>
    </source>
</evidence>
<accession>V3ZXY8</accession>
<dbReference type="GeneID" id="20236277"/>
<proteinExistence type="predicted"/>
<dbReference type="RefSeq" id="XP_009060311.1">
    <property type="nucleotide sequence ID" value="XM_009062063.1"/>
</dbReference>
<evidence type="ECO:0000313" key="3">
    <source>
        <dbReference type="Proteomes" id="UP000030746"/>
    </source>
</evidence>
<sequence>MATGVRPIGFEMMEEGINVNPQPTDNIDTSPLVEPNNVPIGFEDQANPAYVADEPNRNNNAERPKVHKVSFNVDPKEGEVTGGPRTRVAKDGTEEPDIGCAIGMVEIEAIGIL</sequence>
<protein>
    <submittedName>
        <fullName evidence="2">Uncharacterized protein</fullName>
    </submittedName>
</protein>
<keyword evidence="3" id="KW-1185">Reference proteome</keyword>
<gene>
    <name evidence="2" type="ORF">LOTGIDRAFT_154378</name>
</gene>
<dbReference type="CTD" id="20236277"/>
<feature type="region of interest" description="Disordered" evidence="1">
    <location>
        <begin position="74"/>
        <end position="95"/>
    </location>
</feature>